<dbReference type="KEGG" id="bsol:FSW04_19670"/>
<sequence length="85" mass="9192">MAQFALDQLSRPLPVPGLDEVVFELDLGLQRPGWAIVDHASACADPLEELVVEALNTEVSRTSWGVTCARLMRGLRIEAAGHLAP</sequence>
<keyword evidence="2" id="KW-1185">Reference proteome</keyword>
<proteinExistence type="predicted"/>
<name>A0A5B8U8U9_9ACTN</name>
<dbReference type="EMBL" id="CP042430">
    <property type="protein sequence ID" value="QEC49569.1"/>
    <property type="molecule type" value="Genomic_DNA"/>
</dbReference>
<dbReference type="AlphaFoldDB" id="A0A5B8U8U9"/>
<protein>
    <submittedName>
        <fullName evidence="1">Uncharacterized protein</fullName>
    </submittedName>
</protein>
<dbReference type="RefSeq" id="WP_146921934.1">
    <property type="nucleotide sequence ID" value="NZ_CP042430.1"/>
</dbReference>
<accession>A0A5B8U8U9</accession>
<evidence type="ECO:0000313" key="2">
    <source>
        <dbReference type="Proteomes" id="UP000321805"/>
    </source>
</evidence>
<dbReference type="Proteomes" id="UP000321805">
    <property type="component" value="Chromosome"/>
</dbReference>
<organism evidence="1 2">
    <name type="scientific">Baekduia soli</name>
    <dbReference type="NCBI Taxonomy" id="496014"/>
    <lineage>
        <taxon>Bacteria</taxon>
        <taxon>Bacillati</taxon>
        <taxon>Actinomycetota</taxon>
        <taxon>Thermoleophilia</taxon>
        <taxon>Solirubrobacterales</taxon>
        <taxon>Baekduiaceae</taxon>
        <taxon>Baekduia</taxon>
    </lineage>
</organism>
<gene>
    <name evidence="1" type="ORF">FSW04_19670</name>
</gene>
<evidence type="ECO:0000313" key="1">
    <source>
        <dbReference type="EMBL" id="QEC49569.1"/>
    </source>
</evidence>
<reference evidence="1 2" key="1">
    <citation type="journal article" date="2018" name="J. Microbiol.">
        <title>Baekduia soli gen. nov., sp. nov., a novel bacterium isolated from the soil of Baekdu Mountain and proposal of a novel family name, Baekduiaceae fam. nov.</title>
        <authorList>
            <person name="An D.S."/>
            <person name="Siddiqi M.Z."/>
            <person name="Kim K.H."/>
            <person name="Yu H.S."/>
            <person name="Im W.T."/>
        </authorList>
    </citation>
    <scope>NUCLEOTIDE SEQUENCE [LARGE SCALE GENOMIC DNA]</scope>
    <source>
        <strain evidence="1 2">BR7-21</strain>
    </source>
</reference>